<feature type="binding site" evidence="11">
    <location>
        <begin position="236"/>
        <end position="238"/>
    </location>
    <ligand>
        <name>substrate</name>
    </ligand>
</feature>
<organism evidence="15 16">
    <name type="scientific">Salmonella enterica I</name>
    <dbReference type="NCBI Taxonomy" id="59201"/>
    <lineage>
        <taxon>Bacteria</taxon>
        <taxon>Pseudomonadati</taxon>
        <taxon>Pseudomonadota</taxon>
        <taxon>Gammaproteobacteria</taxon>
        <taxon>Enterobacterales</taxon>
        <taxon>Enterobacteriaceae</taxon>
        <taxon>Salmonella</taxon>
    </lineage>
</organism>
<sequence>MTFRHCVAVDLGASSGRVMLARYDSKHRTLTLREIHRFVNCLQKTDGFDTWDIDSLEKDIRLGLKKVCNEGILIDSIGIDTWGVDYVLLDKQGQRVGLPVSYRDNRTTGIMPQALVQIGKSEIYRRSGIQFLPFNTIYQLRALTKQQPELTAQVAHALLMPDYFSYRLTGEMNWEYTNATTTQLVNINTDDWDDTLLAWTGAKKSWFGRPSHPGNVIGDWICPQGNRIPVVAVASHDTASAVIASPLANKHSAYLSSGTWSLMGFESKMPYTTDEALAANITNEGGAEGRYRVLKNIMGLWLLQRVLKERRITDLPALIAQTEALPACRFLINPNDDRFINPDDMRAEIQAACRETDQPVPVSDAELARCIFDSLALLYADILHELANLRGEKFTQLHIVGGGCQNALLNQLCADACGIRVMAGPVEASTLGNIGIQLMTLDELNNVDDFRQVVSANYDLTTYIPNPDSEIARHVAQFQPNDRQRSFAHDHSTGTSLGTGKTTFRRSRY</sequence>
<dbReference type="SUPFAM" id="SSF53067">
    <property type="entry name" value="Actin-like ATPase domain"/>
    <property type="match status" value="2"/>
</dbReference>
<feature type="region of interest" description="Disordered" evidence="12">
    <location>
        <begin position="483"/>
        <end position="509"/>
    </location>
</feature>
<evidence type="ECO:0000256" key="11">
    <source>
        <dbReference type="HAMAP-Rule" id="MF_01535"/>
    </source>
</evidence>
<reference evidence="15 16" key="1">
    <citation type="submission" date="2018-06" db="EMBL/GenBank/DDBJ databases">
        <authorList>
            <consortium name="Pathogen Informatics"/>
            <person name="Doyle S."/>
        </authorList>
    </citation>
    <scope>NUCLEOTIDE SEQUENCE [LARGE SCALE GENOMIC DNA]</scope>
    <source>
        <strain evidence="15 16">NCTC8261</strain>
    </source>
</reference>
<dbReference type="FunFam" id="3.30.420.40:FF:000073">
    <property type="entry name" value="Rhamnulokinase"/>
    <property type="match status" value="1"/>
</dbReference>
<feature type="binding site" evidence="11">
    <location>
        <position position="83"/>
    </location>
    <ligand>
        <name>substrate</name>
    </ligand>
</feature>
<keyword evidence="5 11" id="KW-0067">ATP-binding</keyword>
<evidence type="ECO:0000313" key="15">
    <source>
        <dbReference type="EMBL" id="SUH40736.1"/>
    </source>
</evidence>
<feature type="binding site" evidence="11">
    <location>
        <begin position="13"/>
        <end position="17"/>
    </location>
    <ligand>
        <name>ATP</name>
        <dbReference type="ChEBI" id="CHEBI:30616"/>
    </ligand>
</feature>
<feature type="active site" description="Proton acceptor" evidence="11">
    <location>
        <position position="237"/>
    </location>
</feature>
<dbReference type="GO" id="GO:0005524">
    <property type="term" value="F:ATP binding"/>
    <property type="evidence" value="ECO:0007669"/>
    <property type="project" value="UniProtKB-KW"/>
</dbReference>
<evidence type="ECO:0000256" key="7">
    <source>
        <dbReference type="ARBA" id="ARBA00023308"/>
    </source>
</evidence>
<dbReference type="Pfam" id="PF00370">
    <property type="entry name" value="FGGY_N"/>
    <property type="match status" value="1"/>
</dbReference>
<evidence type="ECO:0000256" key="4">
    <source>
        <dbReference type="ARBA" id="ARBA00022777"/>
    </source>
</evidence>
<feature type="compositionally biased region" description="Low complexity" evidence="12">
    <location>
        <begin position="493"/>
        <end position="502"/>
    </location>
</feature>
<keyword evidence="11" id="KW-0460">Magnesium</keyword>
<comment type="cofactor">
    <cofactor evidence="11">
        <name>Mg(2+)</name>
        <dbReference type="ChEBI" id="CHEBI:18420"/>
    </cofactor>
</comment>
<evidence type="ECO:0000256" key="9">
    <source>
        <dbReference type="ARBA" id="ARBA00066425"/>
    </source>
</evidence>
<evidence type="ECO:0000256" key="3">
    <source>
        <dbReference type="ARBA" id="ARBA00022741"/>
    </source>
</evidence>
<keyword evidence="7 11" id="KW-0684">Rhamnose metabolism</keyword>
<comment type="catalytic activity">
    <reaction evidence="8 11">
        <text>L-rhamnulose + ATP = L-rhamnulose 1-phosphate + ADP + H(+)</text>
        <dbReference type="Rhea" id="RHEA:20117"/>
        <dbReference type="ChEBI" id="CHEBI:15378"/>
        <dbReference type="ChEBI" id="CHEBI:17897"/>
        <dbReference type="ChEBI" id="CHEBI:30616"/>
        <dbReference type="ChEBI" id="CHEBI:58313"/>
        <dbReference type="ChEBI" id="CHEBI:456216"/>
        <dbReference type="EC" id="2.7.1.5"/>
    </reaction>
</comment>
<evidence type="ECO:0000256" key="2">
    <source>
        <dbReference type="ARBA" id="ARBA00022679"/>
    </source>
</evidence>
<feature type="binding site" evidence="11">
    <location>
        <position position="259"/>
    </location>
    <ligand>
        <name>ATP</name>
        <dbReference type="ChEBI" id="CHEBI:30616"/>
    </ligand>
</feature>
<feature type="disulfide bond" evidence="11">
    <location>
        <begin position="413"/>
        <end position="417"/>
    </location>
</feature>
<gene>
    <name evidence="11 15" type="primary">rhaB</name>
    <name evidence="15" type="ORF">NCTC8261_07145</name>
</gene>
<dbReference type="HAMAP" id="MF_01535">
    <property type="entry name" value="Rhamnulokinase"/>
    <property type="match status" value="1"/>
</dbReference>
<accession>A0A379X525</accession>
<dbReference type="InterPro" id="IPR013449">
    <property type="entry name" value="Rhamnulokinase"/>
</dbReference>
<evidence type="ECO:0000256" key="6">
    <source>
        <dbReference type="ARBA" id="ARBA00023157"/>
    </source>
</evidence>
<dbReference type="FunFam" id="3.30.420.40:FF:000064">
    <property type="entry name" value="Rhamnulokinase"/>
    <property type="match status" value="1"/>
</dbReference>
<feature type="domain" description="Carbohydrate kinase FGGY N-terminal" evidence="13">
    <location>
        <begin position="7"/>
        <end position="242"/>
    </location>
</feature>
<evidence type="ECO:0000256" key="10">
    <source>
        <dbReference type="ARBA" id="ARBA00076629"/>
    </source>
</evidence>
<feature type="domain" description="Carbohydrate kinase FGGY C-terminal" evidence="14">
    <location>
        <begin position="253"/>
        <end position="440"/>
    </location>
</feature>
<dbReference type="EMBL" id="UGXT01000002">
    <property type="protein sequence ID" value="SUH40736.1"/>
    <property type="molecule type" value="Genomic_DNA"/>
</dbReference>
<evidence type="ECO:0000256" key="5">
    <source>
        <dbReference type="ARBA" id="ARBA00022840"/>
    </source>
</evidence>
<dbReference type="Pfam" id="PF02782">
    <property type="entry name" value="FGGY_C"/>
    <property type="match status" value="1"/>
</dbReference>
<dbReference type="CDD" id="cd07771">
    <property type="entry name" value="ASKHA_NBD_FGGY_RhaB-like"/>
    <property type="match status" value="1"/>
</dbReference>
<comment type="similarity">
    <text evidence="1">Belongs to the FGGY kinase family.</text>
</comment>
<feature type="disulfide bond" evidence="11">
    <location>
        <begin position="353"/>
        <end position="370"/>
    </location>
</feature>
<keyword evidence="2 11" id="KW-0808">Transferase</keyword>
<evidence type="ECO:0000256" key="8">
    <source>
        <dbReference type="ARBA" id="ARBA00052072"/>
    </source>
</evidence>
<dbReference type="GO" id="GO:0019301">
    <property type="term" value="P:rhamnose catabolic process"/>
    <property type="evidence" value="ECO:0007669"/>
    <property type="project" value="UniProtKB-UniRule"/>
</dbReference>
<feature type="binding site" evidence="11">
    <location>
        <position position="402"/>
    </location>
    <ligand>
        <name>ATP</name>
        <dbReference type="ChEBI" id="CHEBI:30616"/>
    </ligand>
</feature>
<evidence type="ECO:0000259" key="14">
    <source>
        <dbReference type="Pfam" id="PF02782"/>
    </source>
</evidence>
<keyword evidence="4 11" id="KW-0418">Kinase</keyword>
<dbReference type="GO" id="GO:0004370">
    <property type="term" value="F:glycerol kinase activity"/>
    <property type="evidence" value="ECO:0007669"/>
    <property type="project" value="TreeGrafter"/>
</dbReference>
<evidence type="ECO:0000256" key="1">
    <source>
        <dbReference type="ARBA" id="ARBA00009156"/>
    </source>
</evidence>
<dbReference type="EC" id="2.7.1.5" evidence="9 11"/>
<dbReference type="UniPathway" id="UPA00541">
    <property type="reaction ID" value="UER00602"/>
</dbReference>
<dbReference type="InterPro" id="IPR043129">
    <property type="entry name" value="ATPase_NBD"/>
</dbReference>
<evidence type="ECO:0000256" key="12">
    <source>
        <dbReference type="SAM" id="MobiDB-lite"/>
    </source>
</evidence>
<dbReference type="PANTHER" id="PTHR10196:SF93">
    <property type="entry name" value="L-RHAMNULOKINASE"/>
    <property type="match status" value="1"/>
</dbReference>
<feature type="disulfide bond" evidence="11">
    <location>
        <begin position="68"/>
        <end position="222"/>
    </location>
</feature>
<feature type="compositionally biased region" description="Basic and acidic residues" evidence="12">
    <location>
        <begin position="483"/>
        <end position="492"/>
    </location>
</feature>
<dbReference type="InterPro" id="IPR018484">
    <property type="entry name" value="FGGY_N"/>
</dbReference>
<dbReference type="NCBIfam" id="NF007925">
    <property type="entry name" value="PRK10640.1"/>
    <property type="match status" value="1"/>
</dbReference>
<keyword evidence="6 11" id="KW-1015">Disulfide bond</keyword>
<feature type="binding site" evidence="11">
    <location>
        <position position="296"/>
    </location>
    <ligand>
        <name>substrate</name>
    </ligand>
</feature>
<proteinExistence type="inferred from homology"/>
<dbReference type="Gene3D" id="3.30.420.40">
    <property type="match status" value="2"/>
</dbReference>
<dbReference type="PANTHER" id="PTHR10196">
    <property type="entry name" value="SUGAR KINASE"/>
    <property type="match status" value="1"/>
</dbReference>
<dbReference type="GO" id="GO:0006071">
    <property type="term" value="P:glycerol metabolic process"/>
    <property type="evidence" value="ECO:0007669"/>
    <property type="project" value="TreeGrafter"/>
</dbReference>
<dbReference type="GO" id="GO:0005829">
    <property type="term" value="C:cytosol"/>
    <property type="evidence" value="ECO:0007669"/>
    <property type="project" value="TreeGrafter"/>
</dbReference>
<name>A0A379X525_SALET</name>
<comment type="similarity">
    <text evidence="11">Belongs to the rhamnulokinase family.</text>
</comment>
<keyword evidence="3 11" id="KW-0547">Nucleotide-binding</keyword>
<dbReference type="InterPro" id="IPR018485">
    <property type="entry name" value="FGGY_C"/>
</dbReference>
<comment type="function">
    <text evidence="11">Involved in the catabolism of L-rhamnose (6-deoxy-L-mannose). Catalyzes the transfer of the gamma-phosphate group from ATP to the 1-hydroxyl group of L-rhamnulose to yield L-rhamnulose 1-phosphate.</text>
</comment>
<dbReference type="GO" id="GO:0008993">
    <property type="term" value="F:rhamnulokinase activity"/>
    <property type="evidence" value="ECO:0007669"/>
    <property type="project" value="UniProtKB-UniRule"/>
</dbReference>
<dbReference type="AlphaFoldDB" id="A0A379X525"/>
<feature type="binding site" evidence="11">
    <location>
        <position position="304"/>
    </location>
    <ligand>
        <name>ATP</name>
        <dbReference type="ChEBI" id="CHEBI:30616"/>
    </ligand>
</feature>
<comment type="pathway">
    <text evidence="11">Carbohydrate degradation; L-rhamnose degradation; glycerone phosphate from L-rhamnose: step 2/3.</text>
</comment>
<protein>
    <recommendedName>
        <fullName evidence="9 11">Rhamnulokinase</fullName>
        <shortName evidence="11">RhaB</shortName>
        <ecNumber evidence="9 11">2.7.1.5</ecNumber>
    </recommendedName>
    <alternativeName>
        <fullName evidence="11">ATP:L-rhamnulose phosphotransferase</fullName>
    </alternativeName>
    <alternativeName>
        <fullName evidence="11">L-rhamnulose 1-kinase</fullName>
    </alternativeName>
    <alternativeName>
        <fullName evidence="10 11">Rhamnulose kinase</fullName>
    </alternativeName>
</protein>
<evidence type="ECO:0000313" key="16">
    <source>
        <dbReference type="Proteomes" id="UP000254712"/>
    </source>
</evidence>
<dbReference type="Proteomes" id="UP000254712">
    <property type="component" value="Unassembled WGS sequence"/>
</dbReference>
<dbReference type="NCBIfam" id="TIGR02627">
    <property type="entry name" value="rhamnulo_kin"/>
    <property type="match status" value="1"/>
</dbReference>
<evidence type="ECO:0000259" key="13">
    <source>
        <dbReference type="Pfam" id="PF00370"/>
    </source>
</evidence>